<dbReference type="GO" id="GO:0003712">
    <property type="term" value="F:transcription coregulator activity"/>
    <property type="evidence" value="ECO:0007669"/>
    <property type="project" value="InterPro"/>
</dbReference>
<dbReference type="HOGENOM" id="CLU_146814_0_0_1"/>
<keyword evidence="4 7" id="KW-0010">Activator</keyword>
<gene>
    <name evidence="7" type="primary">MED9</name>
    <name evidence="8" type="ORF">HYDPIDRAFT_32835</name>
</gene>
<name>A0A0C9W1P0_9AGAM</name>
<sequence length="127" mass="13659">MDATVPDSALPAPLFGCIIPKLIAVLEHTQRSEGTVTPQAKQALLQATNDFKSTLAQAKEYANSLSGGELNAQQQDELIRMLEMLRDHKRQELSQFAQRVSNLSGSSAQGAIAKMEVDSTASTPFAS</sequence>
<dbReference type="Pfam" id="PF07544">
    <property type="entry name" value="Med9"/>
    <property type="match status" value="1"/>
</dbReference>
<dbReference type="EMBL" id="KN839880">
    <property type="protein sequence ID" value="KIJ59843.1"/>
    <property type="molecule type" value="Genomic_DNA"/>
</dbReference>
<evidence type="ECO:0000313" key="8">
    <source>
        <dbReference type="EMBL" id="KIJ59843.1"/>
    </source>
</evidence>
<organism evidence="8 9">
    <name type="scientific">Hydnomerulius pinastri MD-312</name>
    <dbReference type="NCBI Taxonomy" id="994086"/>
    <lineage>
        <taxon>Eukaryota</taxon>
        <taxon>Fungi</taxon>
        <taxon>Dikarya</taxon>
        <taxon>Basidiomycota</taxon>
        <taxon>Agaricomycotina</taxon>
        <taxon>Agaricomycetes</taxon>
        <taxon>Agaricomycetidae</taxon>
        <taxon>Boletales</taxon>
        <taxon>Boletales incertae sedis</taxon>
        <taxon>Leucogyrophana</taxon>
    </lineage>
</organism>
<evidence type="ECO:0000256" key="1">
    <source>
        <dbReference type="ARBA" id="ARBA00004123"/>
    </source>
</evidence>
<evidence type="ECO:0000313" key="9">
    <source>
        <dbReference type="Proteomes" id="UP000053820"/>
    </source>
</evidence>
<proteinExistence type="inferred from homology"/>
<comment type="subcellular location">
    <subcellularLocation>
        <location evidence="1 7">Nucleus</location>
    </subcellularLocation>
</comment>
<evidence type="ECO:0000256" key="5">
    <source>
        <dbReference type="ARBA" id="ARBA00023163"/>
    </source>
</evidence>
<protein>
    <recommendedName>
        <fullName evidence="7">Mediator of RNA polymerase II transcription subunit 9</fullName>
    </recommendedName>
    <alternativeName>
        <fullName evidence="7">Mediator complex subunit 9</fullName>
    </alternativeName>
</protein>
<accession>A0A0C9W1P0</accession>
<dbReference type="AlphaFoldDB" id="A0A0C9W1P0"/>
<comment type="subunit">
    <text evidence="7">Component of the Mediator complex.</text>
</comment>
<comment type="similarity">
    <text evidence="2 7">Belongs to the Mediator complex subunit 9 family.</text>
</comment>
<dbReference type="InterPro" id="IPR011425">
    <property type="entry name" value="Med9"/>
</dbReference>
<dbReference type="GO" id="GO:0006357">
    <property type="term" value="P:regulation of transcription by RNA polymerase II"/>
    <property type="evidence" value="ECO:0007669"/>
    <property type="project" value="InterPro"/>
</dbReference>
<dbReference type="GO" id="GO:0016592">
    <property type="term" value="C:mediator complex"/>
    <property type="evidence" value="ECO:0007669"/>
    <property type="project" value="InterPro"/>
</dbReference>
<evidence type="ECO:0000256" key="4">
    <source>
        <dbReference type="ARBA" id="ARBA00023159"/>
    </source>
</evidence>
<comment type="function">
    <text evidence="7">Component of the Mediator complex, a coactivator involved in the regulated transcription of nearly all RNA polymerase II-dependent genes. Mediator functions as a bridge to convey information from gene-specific regulatory proteins to the basal RNA polymerase II transcription machinery. Mediator is recruited to promoters by direct interactions with regulatory proteins and serves as a scaffold for the assembly of a functional preinitiation complex with RNA polymerase II and the general transcription factors.</text>
</comment>
<evidence type="ECO:0000256" key="2">
    <source>
        <dbReference type="ARBA" id="ARBA00008089"/>
    </source>
</evidence>
<evidence type="ECO:0000256" key="3">
    <source>
        <dbReference type="ARBA" id="ARBA00023015"/>
    </source>
</evidence>
<reference evidence="8 9" key="1">
    <citation type="submission" date="2014-04" db="EMBL/GenBank/DDBJ databases">
        <title>Evolutionary Origins and Diversification of the Mycorrhizal Mutualists.</title>
        <authorList>
            <consortium name="DOE Joint Genome Institute"/>
            <consortium name="Mycorrhizal Genomics Consortium"/>
            <person name="Kohler A."/>
            <person name="Kuo A."/>
            <person name="Nagy L.G."/>
            <person name="Floudas D."/>
            <person name="Copeland A."/>
            <person name="Barry K.W."/>
            <person name="Cichocki N."/>
            <person name="Veneault-Fourrey C."/>
            <person name="LaButti K."/>
            <person name="Lindquist E.A."/>
            <person name="Lipzen A."/>
            <person name="Lundell T."/>
            <person name="Morin E."/>
            <person name="Murat C."/>
            <person name="Riley R."/>
            <person name="Ohm R."/>
            <person name="Sun H."/>
            <person name="Tunlid A."/>
            <person name="Henrissat B."/>
            <person name="Grigoriev I.V."/>
            <person name="Hibbett D.S."/>
            <person name="Martin F."/>
        </authorList>
    </citation>
    <scope>NUCLEOTIDE SEQUENCE [LARGE SCALE GENOMIC DNA]</scope>
    <source>
        <strain evidence="8 9">MD-312</strain>
    </source>
</reference>
<dbReference type="InterPro" id="IPR036191">
    <property type="entry name" value="RRF_sf"/>
</dbReference>
<keyword evidence="5 7" id="KW-0804">Transcription</keyword>
<evidence type="ECO:0000256" key="6">
    <source>
        <dbReference type="ARBA" id="ARBA00023242"/>
    </source>
</evidence>
<dbReference type="Gene3D" id="1.10.132.20">
    <property type="entry name" value="Ribosome-recycling factor"/>
    <property type="match status" value="1"/>
</dbReference>
<dbReference type="Proteomes" id="UP000053820">
    <property type="component" value="Unassembled WGS sequence"/>
</dbReference>
<keyword evidence="9" id="KW-1185">Reference proteome</keyword>
<keyword evidence="6 7" id="KW-0539">Nucleus</keyword>
<dbReference type="OrthoDB" id="2563275at2759"/>
<keyword evidence="3 7" id="KW-0805">Transcription regulation</keyword>
<evidence type="ECO:0000256" key="7">
    <source>
        <dbReference type="RuleBase" id="RU364145"/>
    </source>
</evidence>